<evidence type="ECO:0000256" key="5">
    <source>
        <dbReference type="SAM" id="MobiDB-lite"/>
    </source>
</evidence>
<name>A0A543I3T8_9MICO</name>
<dbReference type="GO" id="GO:0032259">
    <property type="term" value="P:methylation"/>
    <property type="evidence" value="ECO:0007669"/>
    <property type="project" value="UniProtKB-KW"/>
</dbReference>
<dbReference type="EMBL" id="VFPN01000001">
    <property type="protein sequence ID" value="TQM65227.1"/>
    <property type="molecule type" value="Genomic_DNA"/>
</dbReference>
<evidence type="ECO:0000256" key="3">
    <source>
        <dbReference type="ARBA" id="ARBA00022691"/>
    </source>
</evidence>
<dbReference type="RefSeq" id="WP_141914846.1">
    <property type="nucleotide sequence ID" value="NZ_BAAAYS010000007.1"/>
</dbReference>
<keyword evidence="2" id="KW-0808">Transferase</keyword>
<dbReference type="InterPro" id="IPR029063">
    <property type="entry name" value="SAM-dependent_MTases_sf"/>
</dbReference>
<evidence type="ECO:0000256" key="1">
    <source>
        <dbReference type="ARBA" id="ARBA00022603"/>
    </source>
</evidence>
<feature type="region of interest" description="Disordered" evidence="5">
    <location>
        <begin position="215"/>
        <end position="236"/>
    </location>
</feature>
<dbReference type="PANTHER" id="PTHR12829:SF7">
    <property type="entry name" value="N6-ADENOSINE-METHYLTRANSFERASE CATALYTIC SUBUNIT"/>
    <property type="match status" value="1"/>
</dbReference>
<dbReference type="AlphaFoldDB" id="A0A543I3T8"/>
<dbReference type="OrthoDB" id="9800596at2"/>
<organism evidence="6 7">
    <name type="scientific">Klugiella xanthotipulae</name>
    <dbReference type="NCBI Taxonomy" id="244735"/>
    <lineage>
        <taxon>Bacteria</taxon>
        <taxon>Bacillati</taxon>
        <taxon>Actinomycetota</taxon>
        <taxon>Actinomycetes</taxon>
        <taxon>Micrococcales</taxon>
        <taxon>Microbacteriaceae</taxon>
        <taxon>Klugiella</taxon>
    </lineage>
</organism>
<reference evidence="6 7" key="1">
    <citation type="submission" date="2019-06" db="EMBL/GenBank/DDBJ databases">
        <title>Sequencing the genomes of 1000 actinobacteria strains.</title>
        <authorList>
            <person name="Klenk H.-P."/>
        </authorList>
    </citation>
    <scope>NUCLEOTIDE SEQUENCE [LARGE SCALE GENOMIC DNA]</scope>
    <source>
        <strain evidence="6 7">DSM 18031</strain>
    </source>
</reference>
<evidence type="ECO:0000313" key="6">
    <source>
        <dbReference type="EMBL" id="TQM65227.1"/>
    </source>
</evidence>
<dbReference type="GO" id="GO:0008168">
    <property type="term" value="F:methyltransferase activity"/>
    <property type="evidence" value="ECO:0007669"/>
    <property type="project" value="UniProtKB-KW"/>
</dbReference>
<evidence type="ECO:0000256" key="4">
    <source>
        <dbReference type="PROSITE-ProRule" id="PRU00489"/>
    </source>
</evidence>
<gene>
    <name evidence="6" type="ORF">FB466_0017</name>
</gene>
<keyword evidence="7" id="KW-1185">Reference proteome</keyword>
<dbReference type="GO" id="GO:0003676">
    <property type="term" value="F:nucleic acid binding"/>
    <property type="evidence" value="ECO:0007669"/>
    <property type="project" value="InterPro"/>
</dbReference>
<evidence type="ECO:0000256" key="2">
    <source>
        <dbReference type="ARBA" id="ARBA00022679"/>
    </source>
</evidence>
<protein>
    <submittedName>
        <fullName evidence="6">N6-adenosine-specific RNA methylase IME4</fullName>
    </submittedName>
</protein>
<evidence type="ECO:0000313" key="7">
    <source>
        <dbReference type="Proteomes" id="UP000318331"/>
    </source>
</evidence>
<proteinExistence type="inferred from homology"/>
<dbReference type="PROSITE" id="PS00092">
    <property type="entry name" value="N6_MTASE"/>
    <property type="match status" value="1"/>
</dbReference>
<comment type="caution">
    <text evidence="6">The sequence shown here is derived from an EMBL/GenBank/DDBJ whole genome shotgun (WGS) entry which is preliminary data.</text>
</comment>
<accession>A0A543I3T8</accession>
<comment type="similarity">
    <text evidence="4">Belongs to the MT-A70-like family.</text>
</comment>
<dbReference type="Proteomes" id="UP000318331">
    <property type="component" value="Unassembled WGS sequence"/>
</dbReference>
<dbReference type="InterPro" id="IPR007757">
    <property type="entry name" value="MT-A70-like"/>
</dbReference>
<dbReference type="Pfam" id="PF05063">
    <property type="entry name" value="MT-A70"/>
    <property type="match status" value="1"/>
</dbReference>
<keyword evidence="3" id="KW-0949">S-adenosyl-L-methionine</keyword>
<dbReference type="PANTHER" id="PTHR12829">
    <property type="entry name" value="N6-ADENOSINE-METHYLTRANSFERASE"/>
    <property type="match status" value="1"/>
</dbReference>
<dbReference type="PROSITE" id="PS51143">
    <property type="entry name" value="MT_A70"/>
    <property type="match status" value="1"/>
</dbReference>
<sequence>MPENNRLDHNRVPKPGTYRVILADPPWGLHQRRSGKSKGYAAAEDHYPVMSDKRILGMGEAIREIAAEQSFCFLWVTAATLPLGIQVLTAWGYRYVNFYFWAKPRFTLGNTYRNAGELLLLGVRGRGISVAFKSQPNWGFHALQSHSRKPEEIHLMIERLVGADENTKMLELFARRPAPSRLNWNVWGNEIPSSEPSLISLAPWGYPVPGDHPAGAALPTQYPETPHGGALGEDTK</sequence>
<keyword evidence="1 6" id="KW-0489">Methyltransferase</keyword>
<dbReference type="SUPFAM" id="SSF53335">
    <property type="entry name" value="S-adenosyl-L-methionine-dependent methyltransferases"/>
    <property type="match status" value="1"/>
</dbReference>
<dbReference type="InterPro" id="IPR002052">
    <property type="entry name" value="DNA_methylase_N6_adenine_CS"/>
</dbReference>